<organism evidence="3 4">
    <name type="scientific">Acorus calamus</name>
    <name type="common">Sweet flag</name>
    <dbReference type="NCBI Taxonomy" id="4465"/>
    <lineage>
        <taxon>Eukaryota</taxon>
        <taxon>Viridiplantae</taxon>
        <taxon>Streptophyta</taxon>
        <taxon>Embryophyta</taxon>
        <taxon>Tracheophyta</taxon>
        <taxon>Spermatophyta</taxon>
        <taxon>Magnoliopsida</taxon>
        <taxon>Liliopsida</taxon>
        <taxon>Acoraceae</taxon>
        <taxon>Acorus</taxon>
    </lineage>
</organism>
<sequence length="170" mass="19047">MQHQIKQTKRRVVCAFKKKKKDHIHVQRRRVMDDQDLSPRHVDTSRPSLGFPLGTALLLLIIFCLSGVFSCCYHWEKIRSFRRSSADSDADTDAEAAVASPSSKPVSAHEDLKQIQKESLPVLMPGDRIPKFIAWPCPCEPSPPDRIAVEVQTPVLPPPLVLSSFSVPVN</sequence>
<evidence type="ECO:0008006" key="5">
    <source>
        <dbReference type="Google" id="ProtNLM"/>
    </source>
</evidence>
<dbReference type="InterPro" id="IPR037699">
    <property type="entry name" value="At5g65660-like"/>
</dbReference>
<keyword evidence="2" id="KW-0812">Transmembrane</keyword>
<dbReference type="PANTHER" id="PTHR34291:SF1">
    <property type="entry name" value="HYDROXYPROLINE-RICH GLYCOPROTEIN FAMILY PROTEIN"/>
    <property type="match status" value="1"/>
</dbReference>
<evidence type="ECO:0000256" key="2">
    <source>
        <dbReference type="SAM" id="Phobius"/>
    </source>
</evidence>
<keyword evidence="2" id="KW-1133">Transmembrane helix</keyword>
<feature type="region of interest" description="Disordered" evidence="1">
    <location>
        <begin position="83"/>
        <end position="111"/>
    </location>
</feature>
<feature type="compositionally biased region" description="Low complexity" evidence="1">
    <location>
        <begin position="95"/>
        <end position="106"/>
    </location>
</feature>
<dbReference type="EMBL" id="JAUJYO010000013">
    <property type="protein sequence ID" value="KAK1299674.1"/>
    <property type="molecule type" value="Genomic_DNA"/>
</dbReference>
<dbReference type="AlphaFoldDB" id="A0AAV9DF57"/>
<evidence type="ECO:0000256" key="1">
    <source>
        <dbReference type="SAM" id="MobiDB-lite"/>
    </source>
</evidence>
<proteinExistence type="predicted"/>
<reference evidence="3" key="1">
    <citation type="journal article" date="2023" name="Nat. Commun.">
        <title>Diploid and tetraploid genomes of Acorus and the evolution of monocots.</title>
        <authorList>
            <person name="Ma L."/>
            <person name="Liu K.W."/>
            <person name="Li Z."/>
            <person name="Hsiao Y.Y."/>
            <person name="Qi Y."/>
            <person name="Fu T."/>
            <person name="Tang G.D."/>
            <person name="Zhang D."/>
            <person name="Sun W.H."/>
            <person name="Liu D.K."/>
            <person name="Li Y."/>
            <person name="Chen G.Z."/>
            <person name="Liu X.D."/>
            <person name="Liao X.Y."/>
            <person name="Jiang Y.T."/>
            <person name="Yu X."/>
            <person name="Hao Y."/>
            <person name="Huang J."/>
            <person name="Zhao X.W."/>
            <person name="Ke S."/>
            <person name="Chen Y.Y."/>
            <person name="Wu W.L."/>
            <person name="Hsu J.L."/>
            <person name="Lin Y.F."/>
            <person name="Huang M.D."/>
            <person name="Li C.Y."/>
            <person name="Huang L."/>
            <person name="Wang Z.W."/>
            <person name="Zhao X."/>
            <person name="Zhong W.Y."/>
            <person name="Peng D.H."/>
            <person name="Ahmad S."/>
            <person name="Lan S."/>
            <person name="Zhang J.S."/>
            <person name="Tsai W.C."/>
            <person name="Van de Peer Y."/>
            <person name="Liu Z.J."/>
        </authorList>
    </citation>
    <scope>NUCLEOTIDE SEQUENCE</scope>
    <source>
        <strain evidence="3">CP</strain>
    </source>
</reference>
<dbReference type="PANTHER" id="PTHR34291">
    <property type="entry name" value="HYDROXYPROLINE-RICH GLYCOPROTEIN FAMILY PROTEIN"/>
    <property type="match status" value="1"/>
</dbReference>
<comment type="caution">
    <text evidence="3">The sequence shown here is derived from an EMBL/GenBank/DDBJ whole genome shotgun (WGS) entry which is preliminary data.</text>
</comment>
<dbReference type="Proteomes" id="UP001180020">
    <property type="component" value="Unassembled WGS sequence"/>
</dbReference>
<name>A0AAV9DF57_ACOCL</name>
<keyword evidence="2" id="KW-0472">Membrane</keyword>
<reference evidence="3" key="2">
    <citation type="submission" date="2023-06" db="EMBL/GenBank/DDBJ databases">
        <authorList>
            <person name="Ma L."/>
            <person name="Liu K.-W."/>
            <person name="Li Z."/>
            <person name="Hsiao Y.-Y."/>
            <person name="Qi Y."/>
            <person name="Fu T."/>
            <person name="Tang G."/>
            <person name="Zhang D."/>
            <person name="Sun W.-H."/>
            <person name="Liu D.-K."/>
            <person name="Li Y."/>
            <person name="Chen G.-Z."/>
            <person name="Liu X.-D."/>
            <person name="Liao X.-Y."/>
            <person name="Jiang Y.-T."/>
            <person name="Yu X."/>
            <person name="Hao Y."/>
            <person name="Huang J."/>
            <person name="Zhao X.-W."/>
            <person name="Ke S."/>
            <person name="Chen Y.-Y."/>
            <person name="Wu W.-L."/>
            <person name="Hsu J.-L."/>
            <person name="Lin Y.-F."/>
            <person name="Huang M.-D."/>
            <person name="Li C.-Y."/>
            <person name="Huang L."/>
            <person name="Wang Z.-W."/>
            <person name="Zhao X."/>
            <person name="Zhong W.-Y."/>
            <person name="Peng D.-H."/>
            <person name="Ahmad S."/>
            <person name="Lan S."/>
            <person name="Zhang J.-S."/>
            <person name="Tsai W.-C."/>
            <person name="Van De Peer Y."/>
            <person name="Liu Z.-J."/>
        </authorList>
    </citation>
    <scope>NUCLEOTIDE SEQUENCE</scope>
    <source>
        <strain evidence="3">CP</strain>
        <tissue evidence="3">Leaves</tissue>
    </source>
</reference>
<gene>
    <name evidence="3" type="ORF">QJS10_CPB13g00308</name>
</gene>
<protein>
    <recommendedName>
        <fullName evidence="5">Hydroxyproline-rich glycoprotein family protein</fullName>
    </recommendedName>
</protein>
<accession>A0AAV9DF57</accession>
<keyword evidence="4" id="KW-1185">Reference proteome</keyword>
<feature type="transmembrane region" description="Helical" evidence="2">
    <location>
        <begin position="49"/>
        <end position="75"/>
    </location>
</feature>
<evidence type="ECO:0000313" key="4">
    <source>
        <dbReference type="Proteomes" id="UP001180020"/>
    </source>
</evidence>
<evidence type="ECO:0000313" key="3">
    <source>
        <dbReference type="EMBL" id="KAK1299674.1"/>
    </source>
</evidence>